<proteinExistence type="predicted"/>
<comment type="caution">
    <text evidence="2">The sequence shown here is derived from an EMBL/GenBank/DDBJ whole genome shotgun (WGS) entry which is preliminary data.</text>
</comment>
<feature type="region of interest" description="Disordered" evidence="1">
    <location>
        <begin position="63"/>
        <end position="120"/>
    </location>
</feature>
<dbReference type="EMBL" id="BNDW01000061">
    <property type="protein sequence ID" value="GHI24521.1"/>
    <property type="molecule type" value="Genomic_DNA"/>
</dbReference>
<protein>
    <submittedName>
        <fullName evidence="2">Uncharacterized protein</fullName>
    </submittedName>
</protein>
<reference evidence="2" key="1">
    <citation type="submission" date="2024-05" db="EMBL/GenBank/DDBJ databases">
        <title>Whole genome shotgun sequence of Streptomyces hydrogenans NBRC 13475.</title>
        <authorList>
            <person name="Komaki H."/>
            <person name="Tamura T."/>
        </authorList>
    </citation>
    <scope>NUCLEOTIDE SEQUENCE</scope>
    <source>
        <strain evidence="2">NBRC 13475</strain>
    </source>
</reference>
<evidence type="ECO:0000256" key="1">
    <source>
        <dbReference type="SAM" id="MobiDB-lite"/>
    </source>
</evidence>
<sequence length="386" mass="43240">MTEASKYRQAERTWIPSRSDTVVICFSIVSSTVAGAKVTPRGQLRERLGNGFLERLRVPHHRIVGAPTTPPDGFTGINRSPGARGAAGRRGAGGEASAEKVWRGRSGPGRNFGGQQAGARDNRRNAFECAIGLSRPRTNWWRALSEGSATLPPHAHDQPETGVHRLHGRDPRRLAAPRPEALLKTMSHHLRWHGHVVVGDVALRLYKHKGPWRYDERDVRRAARDLSAVTVDHDDLVEVVLPGQRWREEGRGEDEDTWNRANWRGQIAGWMYHEALSKELARDRPYTERSDWARIGENGLPGELTWEEFVSARADSRLSSTIASTYPLELLTWSEGCWWLPRAYADLLDRWEALEDKLLERARCARGAEHGGRAGAAGGRRPRPGT</sequence>
<name>A0ABQ3PHP1_9ACTN</name>
<evidence type="ECO:0000313" key="3">
    <source>
        <dbReference type="Proteomes" id="UP001052739"/>
    </source>
</evidence>
<organism evidence="2 3">
    <name type="scientific">Streptomyces hydrogenans</name>
    <dbReference type="NCBI Taxonomy" id="1873719"/>
    <lineage>
        <taxon>Bacteria</taxon>
        <taxon>Bacillati</taxon>
        <taxon>Actinomycetota</taxon>
        <taxon>Actinomycetes</taxon>
        <taxon>Kitasatosporales</taxon>
        <taxon>Streptomycetaceae</taxon>
        <taxon>Streptomyces</taxon>
    </lineage>
</organism>
<evidence type="ECO:0000313" key="2">
    <source>
        <dbReference type="EMBL" id="GHI24521.1"/>
    </source>
</evidence>
<gene>
    <name evidence="2" type="ORF">Shyd_58920</name>
</gene>
<dbReference type="Proteomes" id="UP001052739">
    <property type="component" value="Unassembled WGS sequence"/>
</dbReference>
<feature type="compositionally biased region" description="Gly residues" evidence="1">
    <location>
        <begin position="106"/>
        <end position="116"/>
    </location>
</feature>
<keyword evidence="3" id="KW-1185">Reference proteome</keyword>
<accession>A0ABQ3PHP1</accession>